<sequence length="111" mass="12931">MSSLPCHCGAVTHTQQDGLMLSPYLEEHHLQMSRKSDLEWLDRQAFVERDSDTTKVPRVLSRRCHLEYPLRCPKLSGTDSFINVFYRCNNVRGMRYHVAVDEVLDVRLQVP</sequence>
<evidence type="ECO:0000313" key="2">
    <source>
        <dbReference type="Proteomes" id="UP001286313"/>
    </source>
</evidence>
<organism evidence="1 2">
    <name type="scientific">Petrolisthes cinctipes</name>
    <name type="common">Flat porcelain crab</name>
    <dbReference type="NCBI Taxonomy" id="88211"/>
    <lineage>
        <taxon>Eukaryota</taxon>
        <taxon>Metazoa</taxon>
        <taxon>Ecdysozoa</taxon>
        <taxon>Arthropoda</taxon>
        <taxon>Crustacea</taxon>
        <taxon>Multicrustacea</taxon>
        <taxon>Malacostraca</taxon>
        <taxon>Eumalacostraca</taxon>
        <taxon>Eucarida</taxon>
        <taxon>Decapoda</taxon>
        <taxon>Pleocyemata</taxon>
        <taxon>Anomura</taxon>
        <taxon>Galatheoidea</taxon>
        <taxon>Porcellanidae</taxon>
        <taxon>Petrolisthes</taxon>
    </lineage>
</organism>
<evidence type="ECO:0000313" key="1">
    <source>
        <dbReference type="EMBL" id="KAK3875347.1"/>
    </source>
</evidence>
<reference evidence="1" key="1">
    <citation type="submission" date="2023-10" db="EMBL/GenBank/DDBJ databases">
        <title>Genome assemblies of two species of porcelain crab, Petrolisthes cinctipes and Petrolisthes manimaculis (Anomura: Porcellanidae).</title>
        <authorList>
            <person name="Angst P."/>
        </authorList>
    </citation>
    <scope>NUCLEOTIDE SEQUENCE</scope>
    <source>
        <strain evidence="1">PB745_01</strain>
        <tissue evidence="1">Gill</tissue>
    </source>
</reference>
<comment type="caution">
    <text evidence="1">The sequence shown here is derived from an EMBL/GenBank/DDBJ whole genome shotgun (WGS) entry which is preliminary data.</text>
</comment>
<dbReference type="AlphaFoldDB" id="A0AAE1KL33"/>
<gene>
    <name evidence="1" type="ORF">Pcinc_019793</name>
</gene>
<protein>
    <submittedName>
        <fullName evidence="1">Uncharacterized protein</fullName>
    </submittedName>
</protein>
<dbReference type="Proteomes" id="UP001286313">
    <property type="component" value="Unassembled WGS sequence"/>
</dbReference>
<accession>A0AAE1KL33</accession>
<dbReference type="EMBL" id="JAWQEG010001978">
    <property type="protein sequence ID" value="KAK3875347.1"/>
    <property type="molecule type" value="Genomic_DNA"/>
</dbReference>
<keyword evidence="2" id="KW-1185">Reference proteome</keyword>
<proteinExistence type="predicted"/>
<name>A0AAE1KL33_PETCI</name>